<name>A0AAE0IZC1_9PEZI</name>
<feature type="signal peptide" evidence="2">
    <location>
        <begin position="1"/>
        <end position="31"/>
    </location>
</feature>
<evidence type="ECO:0000256" key="1">
    <source>
        <dbReference type="SAM" id="MobiDB-lite"/>
    </source>
</evidence>
<reference evidence="3" key="2">
    <citation type="submission" date="2023-06" db="EMBL/GenBank/DDBJ databases">
        <authorList>
            <consortium name="Lawrence Berkeley National Laboratory"/>
            <person name="Haridas S."/>
            <person name="Hensen N."/>
            <person name="Bonometti L."/>
            <person name="Westerberg I."/>
            <person name="Brannstrom I.O."/>
            <person name="Guillou S."/>
            <person name="Cros-Aarteil S."/>
            <person name="Calhoun S."/>
            <person name="Kuo A."/>
            <person name="Mondo S."/>
            <person name="Pangilinan J."/>
            <person name="Riley R."/>
            <person name="Labutti K."/>
            <person name="Andreopoulos B."/>
            <person name="Lipzen A."/>
            <person name="Chen C."/>
            <person name="Yanf M."/>
            <person name="Daum C."/>
            <person name="Ng V."/>
            <person name="Clum A."/>
            <person name="Steindorff A."/>
            <person name="Ohm R."/>
            <person name="Martin F."/>
            <person name="Silar P."/>
            <person name="Natvig D."/>
            <person name="Lalanne C."/>
            <person name="Gautier V."/>
            <person name="Ament-Velasquez S.L."/>
            <person name="Kruys A."/>
            <person name="Hutchinson M.I."/>
            <person name="Powell A.J."/>
            <person name="Barry K."/>
            <person name="Miller A.N."/>
            <person name="Grigoriev I.V."/>
            <person name="Debuchy R."/>
            <person name="Gladieux P."/>
            <person name="Thoren M.H."/>
            <person name="Johannesson H."/>
        </authorList>
    </citation>
    <scope>NUCLEOTIDE SEQUENCE</scope>
    <source>
        <strain evidence="3">SMH4131-1</strain>
    </source>
</reference>
<dbReference type="EMBL" id="JAUEPO010000002">
    <property type="protein sequence ID" value="KAK3333989.1"/>
    <property type="molecule type" value="Genomic_DNA"/>
</dbReference>
<evidence type="ECO:0000256" key="2">
    <source>
        <dbReference type="SAM" id="SignalP"/>
    </source>
</evidence>
<feature type="compositionally biased region" description="Polar residues" evidence="1">
    <location>
        <begin position="95"/>
        <end position="107"/>
    </location>
</feature>
<reference evidence="3" key="1">
    <citation type="journal article" date="2023" name="Mol. Phylogenet. Evol.">
        <title>Genome-scale phylogeny and comparative genomics of the fungal order Sordariales.</title>
        <authorList>
            <person name="Hensen N."/>
            <person name="Bonometti L."/>
            <person name="Westerberg I."/>
            <person name="Brannstrom I.O."/>
            <person name="Guillou S."/>
            <person name="Cros-Aarteil S."/>
            <person name="Calhoun S."/>
            <person name="Haridas S."/>
            <person name="Kuo A."/>
            <person name="Mondo S."/>
            <person name="Pangilinan J."/>
            <person name="Riley R."/>
            <person name="LaButti K."/>
            <person name="Andreopoulos B."/>
            <person name="Lipzen A."/>
            <person name="Chen C."/>
            <person name="Yan M."/>
            <person name="Daum C."/>
            <person name="Ng V."/>
            <person name="Clum A."/>
            <person name="Steindorff A."/>
            <person name="Ohm R.A."/>
            <person name="Martin F."/>
            <person name="Silar P."/>
            <person name="Natvig D.O."/>
            <person name="Lalanne C."/>
            <person name="Gautier V."/>
            <person name="Ament-Velasquez S.L."/>
            <person name="Kruys A."/>
            <person name="Hutchinson M.I."/>
            <person name="Powell A.J."/>
            <person name="Barry K."/>
            <person name="Miller A.N."/>
            <person name="Grigoriev I.V."/>
            <person name="Debuchy R."/>
            <person name="Gladieux P."/>
            <person name="Hiltunen Thoren M."/>
            <person name="Johannesson H."/>
        </authorList>
    </citation>
    <scope>NUCLEOTIDE SEQUENCE</scope>
    <source>
        <strain evidence="3">SMH4131-1</strain>
    </source>
</reference>
<dbReference type="AlphaFoldDB" id="A0AAE0IZC1"/>
<gene>
    <name evidence="3" type="ORF">B0T19DRAFT_440686</name>
</gene>
<dbReference type="Proteomes" id="UP001286456">
    <property type="component" value="Unassembled WGS sequence"/>
</dbReference>
<keyword evidence="4" id="KW-1185">Reference proteome</keyword>
<protein>
    <submittedName>
        <fullName evidence="3">Uncharacterized protein</fullName>
    </submittedName>
</protein>
<organism evidence="3 4">
    <name type="scientific">Cercophora scortea</name>
    <dbReference type="NCBI Taxonomy" id="314031"/>
    <lineage>
        <taxon>Eukaryota</taxon>
        <taxon>Fungi</taxon>
        <taxon>Dikarya</taxon>
        <taxon>Ascomycota</taxon>
        <taxon>Pezizomycotina</taxon>
        <taxon>Sordariomycetes</taxon>
        <taxon>Sordariomycetidae</taxon>
        <taxon>Sordariales</taxon>
        <taxon>Lasiosphaeriaceae</taxon>
        <taxon>Cercophora</taxon>
    </lineage>
</organism>
<feature type="region of interest" description="Disordered" evidence="1">
    <location>
        <begin position="95"/>
        <end position="139"/>
    </location>
</feature>
<feature type="chain" id="PRO_5042279409" evidence="2">
    <location>
        <begin position="32"/>
        <end position="259"/>
    </location>
</feature>
<keyword evidence="2" id="KW-0732">Signal</keyword>
<sequence>MSAHHIPQHNFTLPLLLLLYLITLFTSHTHAQNTTTSTDPTATTQTSVTQIVQIFFIAERAFEGLPYTLFHRDSGSVIGVDSALDRTTYVITTTRVDQRPGPSQSQPTPFPSYSYSHSHLHNHTHGGDTPPSPSDSRWHDYISSANATGHASTITQGPSTFLFTGTRSFGPGGGPNRTVINECSLNGTVSATCNLTHVGSGWYTADTAWDGTFSTYRYNWTSGDRGGFAPVTITAGGELLVRQTAVPTAGGSGSGRIWV</sequence>
<accession>A0AAE0IZC1</accession>
<proteinExistence type="predicted"/>
<evidence type="ECO:0000313" key="3">
    <source>
        <dbReference type="EMBL" id="KAK3333989.1"/>
    </source>
</evidence>
<evidence type="ECO:0000313" key="4">
    <source>
        <dbReference type="Proteomes" id="UP001286456"/>
    </source>
</evidence>
<comment type="caution">
    <text evidence="3">The sequence shown here is derived from an EMBL/GenBank/DDBJ whole genome shotgun (WGS) entry which is preliminary data.</text>
</comment>